<organism evidence="13 14">
    <name type="scientific">Echinimonas agarilytica</name>
    <dbReference type="NCBI Taxonomy" id="1215918"/>
    <lineage>
        <taxon>Bacteria</taxon>
        <taxon>Pseudomonadati</taxon>
        <taxon>Pseudomonadota</taxon>
        <taxon>Gammaproteobacteria</taxon>
        <taxon>Alteromonadales</taxon>
        <taxon>Echinimonadaceae</taxon>
        <taxon>Echinimonas</taxon>
    </lineage>
</organism>
<dbReference type="AlphaFoldDB" id="A0AA41W7F7"/>
<evidence type="ECO:0000313" key="14">
    <source>
        <dbReference type="Proteomes" id="UP001165393"/>
    </source>
</evidence>
<comment type="caution">
    <text evidence="13">The sequence shown here is derived from an EMBL/GenBank/DDBJ whole genome shotgun (WGS) entry which is preliminary data.</text>
</comment>
<dbReference type="PANTHER" id="PTHR43765">
    <property type="entry name" value="2-DEHYDROPANTOATE 2-REDUCTASE-RELATED"/>
    <property type="match status" value="1"/>
</dbReference>
<dbReference type="InterPro" id="IPR050838">
    <property type="entry name" value="Ketopantoate_reductase"/>
</dbReference>
<keyword evidence="6 10" id="KW-0521">NADP</keyword>
<dbReference type="Gene3D" id="1.10.1040.10">
    <property type="entry name" value="N-(1-d-carboxylethyl)-l-norvaline Dehydrogenase, domain 2"/>
    <property type="match status" value="1"/>
</dbReference>
<dbReference type="InterPro" id="IPR036291">
    <property type="entry name" value="NAD(P)-bd_dom_sf"/>
</dbReference>
<dbReference type="InterPro" id="IPR013328">
    <property type="entry name" value="6PGD_dom2"/>
</dbReference>
<dbReference type="InterPro" id="IPR013752">
    <property type="entry name" value="KPA_reductase"/>
</dbReference>
<keyword evidence="14" id="KW-1185">Reference proteome</keyword>
<dbReference type="GO" id="GO:0050661">
    <property type="term" value="F:NADP binding"/>
    <property type="evidence" value="ECO:0007669"/>
    <property type="project" value="TreeGrafter"/>
</dbReference>
<evidence type="ECO:0000256" key="5">
    <source>
        <dbReference type="ARBA" id="ARBA00022655"/>
    </source>
</evidence>
<evidence type="ECO:0000256" key="1">
    <source>
        <dbReference type="ARBA" id="ARBA00004994"/>
    </source>
</evidence>
<dbReference type="SUPFAM" id="SSF48179">
    <property type="entry name" value="6-phosphogluconate dehydrogenase C-terminal domain-like"/>
    <property type="match status" value="1"/>
</dbReference>
<dbReference type="RefSeq" id="WP_251262000.1">
    <property type="nucleotide sequence ID" value="NZ_JAMQGP010000006.1"/>
</dbReference>
<keyword evidence="5 10" id="KW-0566">Pantothenate biosynthesis</keyword>
<proteinExistence type="inferred from homology"/>
<dbReference type="InterPro" id="IPR013332">
    <property type="entry name" value="KPR_N"/>
</dbReference>
<evidence type="ECO:0000256" key="8">
    <source>
        <dbReference type="ARBA" id="ARBA00032024"/>
    </source>
</evidence>
<evidence type="ECO:0000256" key="4">
    <source>
        <dbReference type="ARBA" id="ARBA00019465"/>
    </source>
</evidence>
<dbReference type="PANTHER" id="PTHR43765:SF2">
    <property type="entry name" value="2-DEHYDROPANTOATE 2-REDUCTASE"/>
    <property type="match status" value="1"/>
</dbReference>
<evidence type="ECO:0000256" key="6">
    <source>
        <dbReference type="ARBA" id="ARBA00022857"/>
    </source>
</evidence>
<protein>
    <recommendedName>
        <fullName evidence="4 10">2-dehydropantoate 2-reductase</fullName>
        <ecNumber evidence="3 10">1.1.1.169</ecNumber>
    </recommendedName>
    <alternativeName>
        <fullName evidence="8 10">Ketopantoate reductase</fullName>
    </alternativeName>
</protein>
<comment type="similarity">
    <text evidence="2 10">Belongs to the ketopantoate reductase family.</text>
</comment>
<dbReference type="EMBL" id="JAMQGP010000006">
    <property type="protein sequence ID" value="MCM2680550.1"/>
    <property type="molecule type" value="Genomic_DNA"/>
</dbReference>
<evidence type="ECO:0000259" key="12">
    <source>
        <dbReference type="Pfam" id="PF08546"/>
    </source>
</evidence>
<evidence type="ECO:0000256" key="7">
    <source>
        <dbReference type="ARBA" id="ARBA00023002"/>
    </source>
</evidence>
<feature type="domain" description="Ketopantoate reductase C-terminal" evidence="12">
    <location>
        <begin position="171"/>
        <end position="294"/>
    </location>
</feature>
<evidence type="ECO:0000256" key="2">
    <source>
        <dbReference type="ARBA" id="ARBA00007870"/>
    </source>
</evidence>
<dbReference type="Pfam" id="PF02558">
    <property type="entry name" value="ApbA"/>
    <property type="match status" value="1"/>
</dbReference>
<evidence type="ECO:0000256" key="10">
    <source>
        <dbReference type="RuleBase" id="RU362068"/>
    </source>
</evidence>
<keyword evidence="7 10" id="KW-0560">Oxidoreductase</keyword>
<dbReference type="Pfam" id="PF08546">
    <property type="entry name" value="ApbA_C"/>
    <property type="match status" value="1"/>
</dbReference>
<comment type="function">
    <text evidence="10">Catalyzes the NADPH-dependent reduction of ketopantoate into pantoic acid.</text>
</comment>
<feature type="domain" description="Ketopantoate reductase N-terminal" evidence="11">
    <location>
        <begin position="3"/>
        <end position="145"/>
    </location>
</feature>
<dbReference type="GO" id="GO:0005737">
    <property type="term" value="C:cytoplasm"/>
    <property type="evidence" value="ECO:0007669"/>
    <property type="project" value="TreeGrafter"/>
</dbReference>
<name>A0AA41W7F7_9GAMM</name>
<accession>A0AA41W7F7</accession>
<dbReference type="InterPro" id="IPR003710">
    <property type="entry name" value="ApbA"/>
</dbReference>
<dbReference type="EC" id="1.1.1.169" evidence="3 10"/>
<dbReference type="GO" id="GO:0008677">
    <property type="term" value="F:2-dehydropantoate 2-reductase activity"/>
    <property type="evidence" value="ECO:0007669"/>
    <property type="project" value="UniProtKB-EC"/>
</dbReference>
<comment type="catalytic activity">
    <reaction evidence="9 10">
        <text>(R)-pantoate + NADP(+) = 2-dehydropantoate + NADPH + H(+)</text>
        <dbReference type="Rhea" id="RHEA:16233"/>
        <dbReference type="ChEBI" id="CHEBI:11561"/>
        <dbReference type="ChEBI" id="CHEBI:15378"/>
        <dbReference type="ChEBI" id="CHEBI:15980"/>
        <dbReference type="ChEBI" id="CHEBI:57783"/>
        <dbReference type="ChEBI" id="CHEBI:58349"/>
        <dbReference type="EC" id="1.1.1.169"/>
    </reaction>
</comment>
<gene>
    <name evidence="13" type="ORF">NAF29_12855</name>
</gene>
<reference evidence="13 14" key="1">
    <citation type="journal article" date="2013" name="Antonie Van Leeuwenhoek">
        <title>Echinimonas agarilytica gen. nov., sp. nov., a new gammaproteobacterium isolated from the sea urchin Strongylocentrotus intermedius.</title>
        <authorList>
            <person name="Nedashkovskaya O.I."/>
            <person name="Stenkova A.M."/>
            <person name="Zhukova N.V."/>
            <person name="Van Trappen S."/>
            <person name="Lee J.S."/>
            <person name="Kim S.B."/>
        </authorList>
    </citation>
    <scope>NUCLEOTIDE SEQUENCE [LARGE SCALE GENOMIC DNA]</scope>
    <source>
        <strain evidence="13 14">KMM 6351</strain>
    </source>
</reference>
<evidence type="ECO:0000259" key="11">
    <source>
        <dbReference type="Pfam" id="PF02558"/>
    </source>
</evidence>
<dbReference type="InterPro" id="IPR008927">
    <property type="entry name" value="6-PGluconate_DH-like_C_sf"/>
</dbReference>
<comment type="pathway">
    <text evidence="1 10">Cofactor biosynthesis; (R)-pantothenate biosynthesis; (R)-pantoate from 3-methyl-2-oxobutanoate: step 2/2.</text>
</comment>
<evidence type="ECO:0000256" key="9">
    <source>
        <dbReference type="ARBA" id="ARBA00048793"/>
    </source>
</evidence>
<evidence type="ECO:0000256" key="3">
    <source>
        <dbReference type="ARBA" id="ARBA00013014"/>
    </source>
</evidence>
<dbReference type="SUPFAM" id="SSF51735">
    <property type="entry name" value="NAD(P)-binding Rossmann-fold domains"/>
    <property type="match status" value="1"/>
</dbReference>
<dbReference type="Proteomes" id="UP001165393">
    <property type="component" value="Unassembled WGS sequence"/>
</dbReference>
<sequence>MHWLIVGPGALGQLYGSKLALHDHSVSFWGRLGEVAPKGYELIDRQGHTTAWQTSTIQSSPVDAVLVTTKVFQAEAALRQLLEQVKLPFSSPIILLHNGLGNAQAIQTLVPQHPLLLASSRHGALLVQPHRVQHTGEGLTQIGSISPTPHVQMPVFRALNSALGQVEWCDDIMIQLWQKLIINAVINPLTARDQVLNGAINTPAYHHDVQQLCTQACEVVQHAGIDICPEQMINTVFDVATATAHNKSSMLQDVLHHRTTEIDYINGYIVACAEQFHVDVPNHQTIVQHIKQIERSYIHL</sequence>
<dbReference type="Gene3D" id="3.40.50.720">
    <property type="entry name" value="NAD(P)-binding Rossmann-like Domain"/>
    <property type="match status" value="1"/>
</dbReference>
<dbReference type="GO" id="GO:0015940">
    <property type="term" value="P:pantothenate biosynthetic process"/>
    <property type="evidence" value="ECO:0007669"/>
    <property type="project" value="UniProtKB-KW"/>
</dbReference>
<evidence type="ECO:0000313" key="13">
    <source>
        <dbReference type="EMBL" id="MCM2680550.1"/>
    </source>
</evidence>
<dbReference type="NCBIfam" id="TIGR00745">
    <property type="entry name" value="apbA_panE"/>
    <property type="match status" value="1"/>
</dbReference>